<organism evidence="1 2">
    <name type="scientific">Nepenthes gracilis</name>
    <name type="common">Slender pitcher plant</name>
    <dbReference type="NCBI Taxonomy" id="150966"/>
    <lineage>
        <taxon>Eukaryota</taxon>
        <taxon>Viridiplantae</taxon>
        <taxon>Streptophyta</taxon>
        <taxon>Embryophyta</taxon>
        <taxon>Tracheophyta</taxon>
        <taxon>Spermatophyta</taxon>
        <taxon>Magnoliopsida</taxon>
        <taxon>eudicotyledons</taxon>
        <taxon>Gunneridae</taxon>
        <taxon>Pentapetalae</taxon>
        <taxon>Caryophyllales</taxon>
        <taxon>Nepenthaceae</taxon>
        <taxon>Nepenthes</taxon>
    </lineage>
</organism>
<protein>
    <submittedName>
        <fullName evidence="1">Uncharacterized protein</fullName>
    </submittedName>
</protein>
<name>A0AAD3SK83_NEPGR</name>
<reference evidence="1" key="1">
    <citation type="submission" date="2023-05" db="EMBL/GenBank/DDBJ databases">
        <title>Nepenthes gracilis genome sequencing.</title>
        <authorList>
            <person name="Fukushima K."/>
        </authorList>
    </citation>
    <scope>NUCLEOTIDE SEQUENCE</scope>
    <source>
        <strain evidence="1">SING2019-196</strain>
    </source>
</reference>
<comment type="caution">
    <text evidence="1">The sequence shown here is derived from an EMBL/GenBank/DDBJ whole genome shotgun (WGS) entry which is preliminary data.</text>
</comment>
<accession>A0AAD3SK83</accession>
<keyword evidence="2" id="KW-1185">Reference proteome</keyword>
<evidence type="ECO:0000313" key="1">
    <source>
        <dbReference type="EMBL" id="GMH11861.1"/>
    </source>
</evidence>
<dbReference type="EMBL" id="BSYO01000011">
    <property type="protein sequence ID" value="GMH11861.1"/>
    <property type="molecule type" value="Genomic_DNA"/>
</dbReference>
<dbReference type="AlphaFoldDB" id="A0AAD3SK83"/>
<proteinExistence type="predicted"/>
<gene>
    <name evidence="1" type="ORF">Nepgr_013702</name>
</gene>
<dbReference type="Proteomes" id="UP001279734">
    <property type="component" value="Unassembled WGS sequence"/>
</dbReference>
<sequence length="117" mass="13022">MVRVRPNLPHNLRATDSAGKGCFFSMTYPITVFFRKLAPRTDTSGGGRTKIFSSSTVGNRAANHGNPTGLALPQPYPPIIYGLKRRYRWNIGKAAGRRSFLGMLDTNCFEATPWLNF</sequence>
<evidence type="ECO:0000313" key="2">
    <source>
        <dbReference type="Proteomes" id="UP001279734"/>
    </source>
</evidence>